<evidence type="ECO:0000256" key="1">
    <source>
        <dbReference type="SAM" id="MobiDB-lite"/>
    </source>
</evidence>
<proteinExistence type="predicted"/>
<organism evidence="2 3">
    <name type="scientific">Aliiruegeria haliotis</name>
    <dbReference type="NCBI Taxonomy" id="1280846"/>
    <lineage>
        <taxon>Bacteria</taxon>
        <taxon>Pseudomonadati</taxon>
        <taxon>Pseudomonadota</taxon>
        <taxon>Alphaproteobacteria</taxon>
        <taxon>Rhodobacterales</taxon>
        <taxon>Roseobacteraceae</taxon>
        <taxon>Aliiruegeria</taxon>
    </lineage>
</organism>
<evidence type="ECO:0000313" key="3">
    <source>
        <dbReference type="Proteomes" id="UP000239480"/>
    </source>
</evidence>
<sequence length="170" mass="18332">MALRRVVAVSNEIKPVTRPTGQNTPIENKAEKPALSNAKKPSSLGRFMKPEHKRMSRMLGYCLTLGTADAWSGFSFVAAVRLSETERAALAFSALNSLELDHAEMTAAASIGSAGAPLPIFLGGMDEARFWASYASRSELKAYALASFEAMSAKDQAAFFRHISEMEVAA</sequence>
<evidence type="ECO:0000313" key="2">
    <source>
        <dbReference type="EMBL" id="PRY25286.1"/>
    </source>
</evidence>
<accession>A0A2T0RVR0</accession>
<name>A0A2T0RVR0_9RHOB</name>
<dbReference type="Proteomes" id="UP000239480">
    <property type="component" value="Unassembled WGS sequence"/>
</dbReference>
<protein>
    <submittedName>
        <fullName evidence="2">Uncharacterized protein</fullName>
    </submittedName>
</protein>
<dbReference type="EMBL" id="PVTD01000002">
    <property type="protein sequence ID" value="PRY25286.1"/>
    <property type="molecule type" value="Genomic_DNA"/>
</dbReference>
<keyword evidence="3" id="KW-1185">Reference proteome</keyword>
<feature type="region of interest" description="Disordered" evidence="1">
    <location>
        <begin position="14"/>
        <end position="45"/>
    </location>
</feature>
<gene>
    <name evidence="2" type="ORF">CLV78_102464</name>
</gene>
<comment type="caution">
    <text evidence="2">The sequence shown here is derived from an EMBL/GenBank/DDBJ whole genome shotgun (WGS) entry which is preliminary data.</text>
</comment>
<dbReference type="AlphaFoldDB" id="A0A2T0RVR0"/>
<dbReference type="OrthoDB" id="7874140at2"/>
<dbReference type="RefSeq" id="WP_146136660.1">
    <property type="nucleotide sequence ID" value="NZ_PVTD01000002.1"/>
</dbReference>
<reference evidence="2 3" key="1">
    <citation type="submission" date="2018-03" db="EMBL/GenBank/DDBJ databases">
        <title>Genomic Encyclopedia of Archaeal and Bacterial Type Strains, Phase II (KMG-II): from individual species to whole genera.</title>
        <authorList>
            <person name="Goeker M."/>
        </authorList>
    </citation>
    <scope>NUCLEOTIDE SEQUENCE [LARGE SCALE GENOMIC DNA]</scope>
    <source>
        <strain evidence="2 3">DSM 29328</strain>
    </source>
</reference>